<name>A0ACB0JDN5_TRIPR</name>
<protein>
    <submittedName>
        <fullName evidence="1">Uncharacterized protein</fullName>
    </submittedName>
</protein>
<accession>A0ACB0JDN5</accession>
<organism evidence="1 2">
    <name type="scientific">Trifolium pratense</name>
    <name type="common">Red clover</name>
    <dbReference type="NCBI Taxonomy" id="57577"/>
    <lineage>
        <taxon>Eukaryota</taxon>
        <taxon>Viridiplantae</taxon>
        <taxon>Streptophyta</taxon>
        <taxon>Embryophyta</taxon>
        <taxon>Tracheophyta</taxon>
        <taxon>Spermatophyta</taxon>
        <taxon>Magnoliopsida</taxon>
        <taxon>eudicotyledons</taxon>
        <taxon>Gunneridae</taxon>
        <taxon>Pentapetalae</taxon>
        <taxon>rosids</taxon>
        <taxon>fabids</taxon>
        <taxon>Fabales</taxon>
        <taxon>Fabaceae</taxon>
        <taxon>Papilionoideae</taxon>
        <taxon>50 kb inversion clade</taxon>
        <taxon>NPAAA clade</taxon>
        <taxon>Hologalegina</taxon>
        <taxon>IRL clade</taxon>
        <taxon>Trifolieae</taxon>
        <taxon>Trifolium</taxon>
    </lineage>
</organism>
<evidence type="ECO:0000313" key="1">
    <source>
        <dbReference type="EMBL" id="CAJ2642350.1"/>
    </source>
</evidence>
<proteinExistence type="predicted"/>
<sequence length="647" mass="73065">MKTTATELAQRISRTIITTSNKNKTKPKHHLHHHYLWNSQIEQTLHNNLNNHNLTPSLVSSIIDPFLLNHHSLALGFFNWASQQPGFTHTSSTFHSILKSLSLTQNHSHSHSLLSLLKKAQSFNFPIHPFVYRSVITTHISRNNLNQAFSIFNDVVELQLIDQIGAATCNSLLAALGSNGNNNNARKVFDEIIVKGVPFSTLGFGVFVWLVCKQGDLREVMSLLDEVGECGLEINGSVVVVMIVNGLCEVGKVSETMMMLSELRNRGWKPDFMAYWVVAKEFRKMGNVVDEIKVLKMKRKLGVAPRSGDYKEFIFELVSEKRIMEAKIIGEVIVGGNFVVEDDVFNVLIECVSDIDPVGEIVFFDYVVEKERFLSISSLNRLSRNLCRAGKVDELLEVFHVLECKNYFKDVEGYNVMMSWLCEAGRVKEGYAVLQEMKKKELNPDVSSYNYVMEACCKQDLLRPARKLWDEMFASGCCGNLKTYNILIRKFSEEGQVQEAQMLLNHMFDKGIEPDSSSYTFLLQGLCQEDILEEAFELYSKTNKQDIIISRDISSSFILSLCKKGHLAAASKLLCSLSPEIGRAEPHIVLLKCLADARQSPIAIEHLRWVQDKSPAILQDICTGLLASLSVSKCPEPILQFLQRMQV</sequence>
<dbReference type="Proteomes" id="UP001177021">
    <property type="component" value="Unassembled WGS sequence"/>
</dbReference>
<gene>
    <name evidence="1" type="ORF">MILVUS5_LOCUS11827</name>
</gene>
<reference evidence="1" key="1">
    <citation type="submission" date="2023-10" db="EMBL/GenBank/DDBJ databases">
        <authorList>
            <person name="Rodriguez Cubillos JULIANA M."/>
            <person name="De Vega J."/>
        </authorList>
    </citation>
    <scope>NUCLEOTIDE SEQUENCE</scope>
</reference>
<dbReference type="EMBL" id="CASHSV030000024">
    <property type="protein sequence ID" value="CAJ2642350.1"/>
    <property type="molecule type" value="Genomic_DNA"/>
</dbReference>
<comment type="caution">
    <text evidence="1">The sequence shown here is derived from an EMBL/GenBank/DDBJ whole genome shotgun (WGS) entry which is preliminary data.</text>
</comment>
<keyword evidence="2" id="KW-1185">Reference proteome</keyword>
<evidence type="ECO:0000313" key="2">
    <source>
        <dbReference type="Proteomes" id="UP001177021"/>
    </source>
</evidence>